<evidence type="ECO:0000313" key="1">
    <source>
        <dbReference type="EMBL" id="NGZ75205.1"/>
    </source>
</evidence>
<comment type="caution">
    <text evidence="1">The sequence shown here is derived from an EMBL/GenBank/DDBJ whole genome shotgun (WGS) entry which is preliminary data.</text>
</comment>
<dbReference type="EMBL" id="JAAFGS010000002">
    <property type="protein sequence ID" value="NGZ75205.1"/>
    <property type="molecule type" value="Genomic_DNA"/>
</dbReference>
<organism evidence="1 2">
    <name type="scientific">Saccharibacillus alkalitolerans</name>
    <dbReference type="NCBI Taxonomy" id="2705290"/>
    <lineage>
        <taxon>Bacteria</taxon>
        <taxon>Bacillati</taxon>
        <taxon>Bacillota</taxon>
        <taxon>Bacilli</taxon>
        <taxon>Bacillales</taxon>
        <taxon>Paenibacillaceae</taxon>
        <taxon>Saccharibacillus</taxon>
    </lineage>
</organism>
<evidence type="ECO:0000313" key="2">
    <source>
        <dbReference type="Proteomes" id="UP000800303"/>
    </source>
</evidence>
<dbReference type="SUPFAM" id="SSF52540">
    <property type="entry name" value="P-loop containing nucleoside triphosphate hydrolases"/>
    <property type="match status" value="2"/>
</dbReference>
<gene>
    <name evidence="1" type="ORF">GYN08_07730</name>
</gene>
<name>A0ABX0F446_9BACL</name>
<proteinExistence type="predicted"/>
<sequence length="303" mass="34105">MRTRLILVEGLPGSGKTTTAETIRRLVEEGEPETDVRLYEEGRTDHPADYEGFAYLTDSEWRELEAALPGWTRQLKAEEKRESLIEDGGTLLAYRSIRERTGRDLPEPALRAIEGRDVYELPLGLHIELIAAAWNRFAKQASASASRGGGSVAYIFECCFIQNPVTMAMIRCGAEPETAIGYVKRLEEAVRELNPLVVYADQRDVGKTFRRAAEERPGEWSDGFMDYYLNQGWGAANVKLPADGEAAGSSRESAIAGTIEVLRARRRLEEEILGRLEIRTEKFDNSAYDEEERTAALRRMLRN</sequence>
<accession>A0ABX0F446</accession>
<keyword evidence="2" id="KW-1185">Reference proteome</keyword>
<reference evidence="1 2" key="1">
    <citation type="submission" date="2020-01" db="EMBL/GenBank/DDBJ databases">
        <title>Polyphasic characterisation and genomic insights into a novel alkali tolerant bacterium VR-M41.</title>
        <authorList>
            <person name="Vemuluri V.R."/>
        </authorList>
    </citation>
    <scope>NUCLEOTIDE SEQUENCE [LARGE SCALE GENOMIC DNA]</scope>
    <source>
        <strain evidence="1 2">VR-M41</strain>
    </source>
</reference>
<evidence type="ECO:0008006" key="3">
    <source>
        <dbReference type="Google" id="ProtNLM"/>
    </source>
</evidence>
<dbReference type="Proteomes" id="UP000800303">
    <property type="component" value="Unassembled WGS sequence"/>
</dbReference>
<dbReference type="RefSeq" id="WP_166273609.1">
    <property type="nucleotide sequence ID" value="NZ_JAAFGS010000002.1"/>
</dbReference>
<protein>
    <recommendedName>
        <fullName evidence="3">Thymidylate kinase</fullName>
    </recommendedName>
</protein>
<dbReference type="InterPro" id="IPR027417">
    <property type="entry name" value="P-loop_NTPase"/>
</dbReference>